<sequence>MDIATIIDNFKQLDLSTYPKGKIMSLFKQVGKVGYVVVTFHRGKSVMRARPNYNGERFEKKSDYSFKPQENNKTYQRASTPNETMFYAATLPDNLQPGELNNMRVIGVAETIPMLRDKTKSGYQKISFGRWYVHEDIHLLAIIQNEKYSAESSYTKELADAYREFIAVTPKEVLDRSLAYTAFLAEEFSKEEISGDYDYMISALFSELVIQRGLDGVLYPSVRVGGRGFNIAITPDATKKLRLYVAGECSLYKLKDHTVVGNDAIVELKGTEEQFQLVDIERYERECLAQLGISSIEDLK</sequence>
<proteinExistence type="predicted"/>
<protein>
    <submittedName>
        <fullName evidence="2">RES family NAD+ phosphorylase</fullName>
    </submittedName>
</protein>
<dbReference type="EMBL" id="CP119311">
    <property type="protein sequence ID" value="WEK34677.1"/>
    <property type="molecule type" value="Genomic_DNA"/>
</dbReference>
<evidence type="ECO:0000259" key="1">
    <source>
        <dbReference type="Pfam" id="PF08808"/>
    </source>
</evidence>
<gene>
    <name evidence="2" type="ORF">P0Y53_19495</name>
</gene>
<accession>A0AAJ5WQ36</accession>
<reference evidence="2" key="1">
    <citation type="submission" date="2023-03" db="EMBL/GenBank/DDBJ databases">
        <title>Andean soil-derived lignocellulolytic bacterial consortium as a source of novel taxa and putative plastic-active enzymes.</title>
        <authorList>
            <person name="Diaz-Garcia L."/>
            <person name="Chuvochina M."/>
            <person name="Feuerriegel G."/>
            <person name="Bunk B."/>
            <person name="Sproer C."/>
            <person name="Streit W.R."/>
            <person name="Rodriguez L.M."/>
            <person name="Overmann J."/>
            <person name="Jimenez D.J."/>
        </authorList>
    </citation>
    <scope>NUCLEOTIDE SEQUENCE</scope>
    <source>
        <strain evidence="2">MAG 7</strain>
    </source>
</reference>
<name>A0AAJ5WQ36_9BACT</name>
<organism evidence="2 3">
    <name type="scientific">Candidatus Pseudobacter hemicellulosilyticus</name>
    <dbReference type="NCBI Taxonomy" id="3121375"/>
    <lineage>
        <taxon>Bacteria</taxon>
        <taxon>Pseudomonadati</taxon>
        <taxon>Bacteroidota</taxon>
        <taxon>Chitinophagia</taxon>
        <taxon>Chitinophagales</taxon>
        <taxon>Chitinophagaceae</taxon>
        <taxon>Pseudobacter</taxon>
    </lineage>
</organism>
<evidence type="ECO:0000313" key="3">
    <source>
        <dbReference type="Proteomes" id="UP001220610"/>
    </source>
</evidence>
<feature type="domain" description="RES" evidence="1">
    <location>
        <begin position="158"/>
        <end position="240"/>
    </location>
</feature>
<dbReference type="Proteomes" id="UP001220610">
    <property type="component" value="Chromosome"/>
</dbReference>
<dbReference type="InterPro" id="IPR014914">
    <property type="entry name" value="RES_dom"/>
</dbReference>
<dbReference type="AlphaFoldDB" id="A0AAJ5WQ36"/>
<dbReference type="Pfam" id="PF08808">
    <property type="entry name" value="RES"/>
    <property type="match status" value="1"/>
</dbReference>
<evidence type="ECO:0000313" key="2">
    <source>
        <dbReference type="EMBL" id="WEK34677.1"/>
    </source>
</evidence>